<organism evidence="2 3">
    <name type="scientific">Favolaschia claudopus</name>
    <dbReference type="NCBI Taxonomy" id="2862362"/>
    <lineage>
        <taxon>Eukaryota</taxon>
        <taxon>Fungi</taxon>
        <taxon>Dikarya</taxon>
        <taxon>Basidiomycota</taxon>
        <taxon>Agaricomycotina</taxon>
        <taxon>Agaricomycetes</taxon>
        <taxon>Agaricomycetidae</taxon>
        <taxon>Agaricales</taxon>
        <taxon>Marasmiineae</taxon>
        <taxon>Mycenaceae</taxon>
        <taxon>Favolaschia</taxon>
    </lineage>
</organism>
<protein>
    <submittedName>
        <fullName evidence="2">Uncharacterized protein</fullName>
    </submittedName>
</protein>
<reference evidence="2 3" key="1">
    <citation type="journal article" date="2024" name="J Genomics">
        <title>Draft genome sequencing and assembly of Favolaschia claudopus CIRM-BRFM 2984 isolated from oak limbs.</title>
        <authorList>
            <person name="Navarro D."/>
            <person name="Drula E."/>
            <person name="Chaduli D."/>
            <person name="Cazenave R."/>
            <person name="Ahrendt S."/>
            <person name="Wang J."/>
            <person name="Lipzen A."/>
            <person name="Daum C."/>
            <person name="Barry K."/>
            <person name="Grigoriev I.V."/>
            <person name="Favel A."/>
            <person name="Rosso M.N."/>
            <person name="Martin F."/>
        </authorList>
    </citation>
    <scope>NUCLEOTIDE SEQUENCE [LARGE SCALE GENOMIC DNA]</scope>
    <source>
        <strain evidence="2 3">CIRM-BRFM 2984</strain>
    </source>
</reference>
<dbReference type="Proteomes" id="UP001362999">
    <property type="component" value="Unassembled WGS sequence"/>
</dbReference>
<feature type="compositionally biased region" description="Basic and acidic residues" evidence="1">
    <location>
        <begin position="9"/>
        <end position="23"/>
    </location>
</feature>
<proteinExistence type="predicted"/>
<feature type="region of interest" description="Disordered" evidence="1">
    <location>
        <begin position="1"/>
        <end position="61"/>
    </location>
</feature>
<evidence type="ECO:0000313" key="2">
    <source>
        <dbReference type="EMBL" id="KAK6991773.1"/>
    </source>
</evidence>
<feature type="compositionally biased region" description="Low complexity" evidence="1">
    <location>
        <begin position="43"/>
        <end position="56"/>
    </location>
</feature>
<accession>A0AAV9ZS55</accession>
<dbReference type="EMBL" id="JAWWNJ010000115">
    <property type="protein sequence ID" value="KAK6991773.1"/>
    <property type="molecule type" value="Genomic_DNA"/>
</dbReference>
<comment type="caution">
    <text evidence="2">The sequence shown here is derived from an EMBL/GenBank/DDBJ whole genome shotgun (WGS) entry which is preliminary data.</text>
</comment>
<sequence>MSGRGGRGSHSDKPIGTRKRTVDVEDGFVTPKRQRKDREEPSASESSPNARKAAAAADRDHRRQQALAELVAVAHEDAQADAELHEDAEGRCVESADDLEVFLRALLDPGFFKPPPFPIDFSAVIAVLRLSHKFEVQGLFRRALSHLDSMFPVHLEAFQNRLDAAEEDKPLNHYLTIIRAAPEVGATWILPTAYYCITRKTAEYPSDLLLPDEDQLRLTAQIHALRATARRRINDDMDPLVSWAFDHTYGELCQDCRLVGEEGYRGAQDSFWDTLPGILRLPVEGDATEDDAVRHCRRWYYLKFHGLFHHLARMYQM</sequence>
<gene>
    <name evidence="2" type="ORF">R3P38DRAFT_2659838</name>
</gene>
<evidence type="ECO:0000313" key="3">
    <source>
        <dbReference type="Proteomes" id="UP001362999"/>
    </source>
</evidence>
<evidence type="ECO:0000256" key="1">
    <source>
        <dbReference type="SAM" id="MobiDB-lite"/>
    </source>
</evidence>
<dbReference type="AlphaFoldDB" id="A0AAV9ZS55"/>
<name>A0AAV9ZS55_9AGAR</name>
<keyword evidence="3" id="KW-1185">Reference proteome</keyword>